<keyword evidence="1" id="KW-0812">Transmembrane</keyword>
<keyword evidence="3" id="KW-1185">Reference proteome</keyword>
<accession>A0A9X1QY41</accession>
<gene>
    <name evidence="2" type="ORF">K8344_06490</name>
</gene>
<dbReference type="EMBL" id="JAIRBB010000003">
    <property type="protein sequence ID" value="MCG2430761.1"/>
    <property type="molecule type" value="Genomic_DNA"/>
</dbReference>
<dbReference type="Proteomes" id="UP001139462">
    <property type="component" value="Unassembled WGS sequence"/>
</dbReference>
<proteinExistence type="predicted"/>
<dbReference type="AlphaFoldDB" id="A0A9X1QY41"/>
<protein>
    <submittedName>
        <fullName evidence="2">Uncharacterized protein</fullName>
    </submittedName>
</protein>
<name>A0A9X1QY41_9FLAO</name>
<evidence type="ECO:0000313" key="2">
    <source>
        <dbReference type="EMBL" id="MCG2430761.1"/>
    </source>
</evidence>
<feature type="transmembrane region" description="Helical" evidence="1">
    <location>
        <begin position="7"/>
        <end position="25"/>
    </location>
</feature>
<reference evidence="2" key="1">
    <citation type="submission" date="2021-09" db="EMBL/GenBank/DDBJ databases">
        <title>Genome of Aequorivita sp. strain F64183.</title>
        <authorList>
            <person name="Wang Y."/>
        </authorList>
    </citation>
    <scope>NUCLEOTIDE SEQUENCE</scope>
    <source>
        <strain evidence="2">F64183</strain>
    </source>
</reference>
<keyword evidence="1" id="KW-1133">Transmembrane helix</keyword>
<evidence type="ECO:0000256" key="1">
    <source>
        <dbReference type="SAM" id="Phobius"/>
    </source>
</evidence>
<keyword evidence="1" id="KW-0472">Membrane</keyword>
<evidence type="ECO:0000313" key="3">
    <source>
        <dbReference type="Proteomes" id="UP001139462"/>
    </source>
</evidence>
<organism evidence="2 3">
    <name type="scientific">Aequorivita xiaoshiensis</name>
    <dbReference type="NCBI Taxonomy" id="2874476"/>
    <lineage>
        <taxon>Bacteria</taxon>
        <taxon>Pseudomonadati</taxon>
        <taxon>Bacteroidota</taxon>
        <taxon>Flavobacteriia</taxon>
        <taxon>Flavobacteriales</taxon>
        <taxon>Flavobacteriaceae</taxon>
        <taxon>Aequorivita</taxon>
    </lineage>
</organism>
<comment type="caution">
    <text evidence="2">The sequence shown here is derived from an EMBL/GenBank/DDBJ whole genome shotgun (WGS) entry which is preliminary data.</text>
</comment>
<dbReference type="RefSeq" id="WP_237607924.1">
    <property type="nucleotide sequence ID" value="NZ_JAIRBB010000003.1"/>
</dbReference>
<sequence>MRKNNNIYKIIILMVIVSVLLYYFIGANLRQNSLKAENVNFTIAEIKDVEYGARVAPWFNFQFYANDNKIIEGKYHLSKNKQLSVQDYDSLKRYIGKKYIVKYSKKNPSFNEIYLQKQVPDSLYNCVGCQWDKMPY</sequence>